<feature type="compositionally biased region" description="Basic and acidic residues" evidence="1">
    <location>
        <begin position="688"/>
        <end position="704"/>
    </location>
</feature>
<organism evidence="2 3">
    <name type="scientific">Hyalella azteca</name>
    <name type="common">Amphipod</name>
    <dbReference type="NCBI Taxonomy" id="294128"/>
    <lineage>
        <taxon>Eukaryota</taxon>
        <taxon>Metazoa</taxon>
        <taxon>Ecdysozoa</taxon>
        <taxon>Arthropoda</taxon>
        <taxon>Crustacea</taxon>
        <taxon>Multicrustacea</taxon>
        <taxon>Malacostraca</taxon>
        <taxon>Eumalacostraca</taxon>
        <taxon>Peracarida</taxon>
        <taxon>Amphipoda</taxon>
        <taxon>Senticaudata</taxon>
        <taxon>Talitrida</taxon>
        <taxon>Talitroidea</taxon>
        <taxon>Hyalellidae</taxon>
        <taxon>Hyalella</taxon>
    </lineage>
</organism>
<keyword evidence="2" id="KW-1185">Reference proteome</keyword>
<evidence type="ECO:0000256" key="1">
    <source>
        <dbReference type="SAM" id="MobiDB-lite"/>
    </source>
</evidence>
<feature type="compositionally biased region" description="Polar residues" evidence="1">
    <location>
        <begin position="731"/>
        <end position="779"/>
    </location>
</feature>
<feature type="compositionally biased region" description="Polar residues" evidence="1">
    <location>
        <begin position="1"/>
        <end position="21"/>
    </location>
</feature>
<dbReference type="OrthoDB" id="10649092at2759"/>
<evidence type="ECO:0000313" key="2">
    <source>
        <dbReference type="Proteomes" id="UP000694843"/>
    </source>
</evidence>
<protein>
    <submittedName>
        <fullName evidence="3">Uncharacterized protein LOC125179368</fullName>
    </submittedName>
</protein>
<dbReference type="AlphaFoldDB" id="A0A979FV08"/>
<feature type="compositionally biased region" description="Polar residues" evidence="1">
    <location>
        <begin position="29"/>
        <end position="47"/>
    </location>
</feature>
<feature type="region of interest" description="Disordered" evidence="1">
    <location>
        <begin position="608"/>
        <end position="635"/>
    </location>
</feature>
<feature type="compositionally biased region" description="Polar residues" evidence="1">
    <location>
        <begin position="71"/>
        <end position="83"/>
    </location>
</feature>
<accession>A0A979FV08</accession>
<feature type="region of interest" description="Disordered" evidence="1">
    <location>
        <begin position="1"/>
        <end position="83"/>
    </location>
</feature>
<dbReference type="KEGG" id="hazt:125179368"/>
<reference evidence="3" key="1">
    <citation type="submission" date="2025-08" db="UniProtKB">
        <authorList>
            <consortium name="RefSeq"/>
        </authorList>
    </citation>
    <scope>IDENTIFICATION</scope>
    <source>
        <tissue evidence="3">Whole organism</tissue>
    </source>
</reference>
<feature type="compositionally biased region" description="Polar residues" evidence="1">
    <location>
        <begin position="55"/>
        <end position="64"/>
    </location>
</feature>
<gene>
    <name evidence="3" type="primary">LOC125179368</name>
</gene>
<evidence type="ECO:0000313" key="3">
    <source>
        <dbReference type="RefSeq" id="XP_047741071.1"/>
    </source>
</evidence>
<feature type="region of interest" description="Disordered" evidence="1">
    <location>
        <begin position="105"/>
        <end position="124"/>
    </location>
</feature>
<dbReference type="GeneID" id="125179368"/>
<feature type="compositionally biased region" description="Basic and acidic residues" evidence="1">
    <location>
        <begin position="615"/>
        <end position="624"/>
    </location>
</feature>
<dbReference type="Proteomes" id="UP000694843">
    <property type="component" value="Unplaced"/>
</dbReference>
<sequence>MCLPTHSKTSTEHSQSLPIRNSSRKDSPGNITTKSFTSNVDSDTSASKELCSHPFHSQSRSCQENAKHSTHSNTELSADVLSSSSGPEQFQVSLFLRSNFVTSTSAPTFSTTSRVPKKQNDKDEKVLQTTGKLEVGHNPITAVEISEKLHQPSLVTQTTDSFKKDDPCLHAFHSYLCERIPTTSPMPMPSVVPPLPLAPLPLPSLNIGKTLEEDNPELTPVKYPKVDKCSHPFHSWLCTVAEKLSSDTNKSLGGDDSLIDSDRFLLKTSNLPNIRELPLDDGSSTTQSDDFSENYHYLNAAQLAYSTKHWEDLKNSNSYANFATTTSRPIRVLTTSPPSPRIGARVVPTLPSLVEKEEDESTPNPTTPLGFSFVDSRGEFTRTAPFNIHYDLFNPPVPISFSAHDASALPPRPIREVGRKSRSELTRLIQRNENLRTAGNKHDKYSLNITSKTQLTSPVHFSSMQVPDAGSRLEVEGGFSPSSHFGIYRFQPSHFLPFPSITNQQNFTINDREPTIIIESHFSDSVPSSTMADDESFVVERHQTGNANEEKTTTSGIYRSVSPDSVSPLRENHDFGSQTLELEILWPTSDGSRSEGSTSLGMKSLNQATKFMPSTRDRRNDGDSQRNFVPSNFPGLRDASRMRHILGQTFKDKDLGRSQFKIENTFHVDSSKINSSVLPGKISRYSRHPLDDRPQLPLDSKLDWRFPPANQALPLPMTGRGNSFLRDFSSGAASESQDFSSGSISEPQDFSRGSISEPQDFSRGSISEPQDFSRGSISEPQGVFRGAASEPSEFLLPPPFPSENFDQILNRS</sequence>
<name>A0A979FV08_HYAAZ</name>
<proteinExistence type="predicted"/>
<dbReference type="RefSeq" id="XP_047741071.1">
    <property type="nucleotide sequence ID" value="XM_047885115.1"/>
</dbReference>
<feature type="region of interest" description="Disordered" evidence="1">
    <location>
        <begin position="682"/>
        <end position="812"/>
    </location>
</feature>